<evidence type="ECO:0000256" key="7">
    <source>
        <dbReference type="ARBA" id="ARBA00023303"/>
    </source>
</evidence>
<dbReference type="PANTHER" id="PTHR11003:SF334">
    <property type="entry name" value="FI03418P"/>
    <property type="match status" value="1"/>
</dbReference>
<evidence type="ECO:0000256" key="4">
    <source>
        <dbReference type="ARBA" id="ARBA00022989"/>
    </source>
</evidence>
<evidence type="ECO:0000256" key="6">
    <source>
        <dbReference type="ARBA" id="ARBA00023136"/>
    </source>
</evidence>
<reference evidence="10 11" key="1">
    <citation type="submission" date="2013-05" db="EMBL/GenBank/DDBJ databases">
        <title>Draft genome of the parasitic nematode Anyclostoma ceylanicum.</title>
        <authorList>
            <person name="Mitreva M."/>
        </authorList>
    </citation>
    <scope>NUCLEOTIDE SEQUENCE [LARGE SCALE GENOMIC DNA]</scope>
</reference>
<evidence type="ECO:0000313" key="11">
    <source>
        <dbReference type="Proteomes" id="UP000054495"/>
    </source>
</evidence>
<dbReference type="PANTHER" id="PTHR11003">
    <property type="entry name" value="POTASSIUM CHANNEL, SUBFAMILY K"/>
    <property type="match status" value="1"/>
</dbReference>
<dbReference type="EMBL" id="KE125191">
    <property type="protein sequence ID" value="EPB70435.1"/>
    <property type="molecule type" value="Genomic_DNA"/>
</dbReference>
<accession>A0A0D6LEC0</accession>
<keyword evidence="6 8" id="KW-0472">Membrane</keyword>
<sequence length="94" mass="10704">MFQVKKFQKVCMHAIRKGYDGKEFKQAAQWTFTGAFLYSLTVITTIERFTTGYGNTSAKTYIGKTLTMLYAIIGIPLMLLFLTNIGDVMAKIFR</sequence>
<feature type="transmembrane region" description="Helical" evidence="8">
    <location>
        <begin position="27"/>
        <end position="46"/>
    </location>
</feature>
<keyword evidence="3 8" id="KW-0812">Transmembrane</keyword>
<feature type="transmembrane region" description="Helical" evidence="8">
    <location>
        <begin position="66"/>
        <end position="85"/>
    </location>
</feature>
<protein>
    <submittedName>
        <fullName evidence="10">Ion channel</fullName>
    </submittedName>
</protein>
<dbReference type="InterPro" id="IPR013099">
    <property type="entry name" value="K_chnl_dom"/>
</dbReference>
<dbReference type="InterPro" id="IPR003280">
    <property type="entry name" value="2pore_dom_K_chnl"/>
</dbReference>
<dbReference type="GO" id="GO:0005886">
    <property type="term" value="C:plasma membrane"/>
    <property type="evidence" value="ECO:0007669"/>
    <property type="project" value="TreeGrafter"/>
</dbReference>
<dbReference type="AlphaFoldDB" id="A0A0D6LEC0"/>
<dbReference type="GO" id="GO:0030322">
    <property type="term" value="P:stabilization of membrane potential"/>
    <property type="evidence" value="ECO:0007669"/>
    <property type="project" value="TreeGrafter"/>
</dbReference>
<dbReference type="GO" id="GO:0015271">
    <property type="term" value="F:outward rectifier potassium channel activity"/>
    <property type="evidence" value="ECO:0007669"/>
    <property type="project" value="TreeGrafter"/>
</dbReference>
<evidence type="ECO:0000313" key="10">
    <source>
        <dbReference type="EMBL" id="EPB70435.1"/>
    </source>
</evidence>
<keyword evidence="7" id="KW-0407">Ion channel</keyword>
<feature type="domain" description="Potassium channel" evidence="9">
    <location>
        <begin position="27"/>
        <end position="90"/>
    </location>
</feature>
<proteinExistence type="predicted"/>
<evidence type="ECO:0000256" key="8">
    <source>
        <dbReference type="SAM" id="Phobius"/>
    </source>
</evidence>
<evidence type="ECO:0000256" key="3">
    <source>
        <dbReference type="ARBA" id="ARBA00022692"/>
    </source>
</evidence>
<dbReference type="SUPFAM" id="SSF81324">
    <property type="entry name" value="Voltage-gated potassium channels"/>
    <property type="match status" value="1"/>
</dbReference>
<evidence type="ECO:0000256" key="5">
    <source>
        <dbReference type="ARBA" id="ARBA00023065"/>
    </source>
</evidence>
<keyword evidence="4 8" id="KW-1133">Transmembrane helix</keyword>
<keyword evidence="2" id="KW-0813">Transport</keyword>
<dbReference type="Gene3D" id="1.10.287.70">
    <property type="match status" value="1"/>
</dbReference>
<evidence type="ECO:0000256" key="2">
    <source>
        <dbReference type="ARBA" id="ARBA00022448"/>
    </source>
</evidence>
<evidence type="ECO:0000256" key="1">
    <source>
        <dbReference type="ARBA" id="ARBA00004141"/>
    </source>
</evidence>
<keyword evidence="11" id="KW-1185">Reference proteome</keyword>
<comment type="subcellular location">
    <subcellularLocation>
        <location evidence="1">Membrane</location>
        <topology evidence="1">Multi-pass membrane protein</topology>
    </subcellularLocation>
</comment>
<gene>
    <name evidence="10" type="ORF">ANCCEY_10475</name>
</gene>
<dbReference type="Proteomes" id="UP000054495">
    <property type="component" value="Unassembled WGS sequence"/>
</dbReference>
<evidence type="ECO:0000259" key="9">
    <source>
        <dbReference type="Pfam" id="PF07885"/>
    </source>
</evidence>
<dbReference type="GO" id="GO:0022841">
    <property type="term" value="F:potassium ion leak channel activity"/>
    <property type="evidence" value="ECO:0007669"/>
    <property type="project" value="TreeGrafter"/>
</dbReference>
<organism evidence="10 11">
    <name type="scientific">Ancylostoma ceylanicum</name>
    <dbReference type="NCBI Taxonomy" id="53326"/>
    <lineage>
        <taxon>Eukaryota</taxon>
        <taxon>Metazoa</taxon>
        <taxon>Ecdysozoa</taxon>
        <taxon>Nematoda</taxon>
        <taxon>Chromadorea</taxon>
        <taxon>Rhabditida</taxon>
        <taxon>Rhabditina</taxon>
        <taxon>Rhabditomorpha</taxon>
        <taxon>Strongyloidea</taxon>
        <taxon>Ancylostomatidae</taxon>
        <taxon>Ancylostomatinae</taxon>
        <taxon>Ancylostoma</taxon>
    </lineage>
</organism>
<name>A0A0D6LEC0_9BILA</name>
<keyword evidence="5" id="KW-0406">Ion transport</keyword>
<dbReference type="Pfam" id="PF07885">
    <property type="entry name" value="Ion_trans_2"/>
    <property type="match status" value="1"/>
</dbReference>